<evidence type="ECO:0000313" key="2">
    <source>
        <dbReference type="EMBL" id="KAF2122194.1"/>
    </source>
</evidence>
<evidence type="ECO:0000256" key="1">
    <source>
        <dbReference type="SAM" id="MobiDB-lite"/>
    </source>
</evidence>
<feature type="compositionally biased region" description="Polar residues" evidence="1">
    <location>
        <begin position="125"/>
        <end position="134"/>
    </location>
</feature>
<accession>A0A6A5ZT71</accession>
<sequence>MSTATATSMEREYEFFVTTDEPHQPEGSERGKIRRLVMRNFFETKLSGPATTSSKNNSASTVQSKQKLKSRFRLPKPGQEFSEQKAKPKAKTTERRGTKEEGERREKKSRSSRKLSGNSEIPEQCPQSRANSRRNSLEEVEVEGSEVLRSKPRLLLKINPNSHRFDPFDVLPIPGTPQLDMLFKLYKSGSRANSIAINVRNTWWSFISQDAGLLHATLATWALYGMLVRGISDLRVDKLRHKNAAIKEINTKIAGTTTGRISDELVGTVLTLASFENLLGAYDAAQLHIAALKRMVNARGGLFAFGHNDGLIRGMIWVDFHTAAAFHTPPGFPHIRLDPDTPPLPDALLEEAAVSSPTSLLQLSHSGIDCFNIFYRLHRLALAISSPWLRNVDRLTISNLLYETEHTLLSVPDYSRDFLDFDLDTEKEGEEDYEEGARAADGASVVESLLAAAQIFIYAALREVPSKAKIFSIFLERLRVALDRPEVDMLGVWGREKNVNTLLWVLVVATSIVDGLEARKWWITRLAEVTRELEIDDELDLERTLRRVAWTDIFFGDKLDGIWQEVAEHVHASRRAQIYTATSQDQDLSETIDSQLLGPASRHSIGYDRGRWKVNGWYV</sequence>
<dbReference type="AlphaFoldDB" id="A0A6A5ZT71"/>
<protein>
    <recommendedName>
        <fullName evidence="4">Fungal-specific transcription factor domain-containing protein</fullName>
    </recommendedName>
</protein>
<gene>
    <name evidence="2" type="ORF">BDV96DRAFT_609179</name>
</gene>
<dbReference type="InterPro" id="IPR021858">
    <property type="entry name" value="Fun_TF"/>
</dbReference>
<name>A0A6A5ZT71_9PLEO</name>
<dbReference type="OrthoDB" id="4158087at2759"/>
<organism evidence="2 3">
    <name type="scientific">Lophiotrema nucula</name>
    <dbReference type="NCBI Taxonomy" id="690887"/>
    <lineage>
        <taxon>Eukaryota</taxon>
        <taxon>Fungi</taxon>
        <taxon>Dikarya</taxon>
        <taxon>Ascomycota</taxon>
        <taxon>Pezizomycotina</taxon>
        <taxon>Dothideomycetes</taxon>
        <taxon>Pleosporomycetidae</taxon>
        <taxon>Pleosporales</taxon>
        <taxon>Lophiotremataceae</taxon>
        <taxon>Lophiotrema</taxon>
    </lineage>
</organism>
<dbReference type="Proteomes" id="UP000799770">
    <property type="component" value="Unassembled WGS sequence"/>
</dbReference>
<evidence type="ECO:0008006" key="4">
    <source>
        <dbReference type="Google" id="ProtNLM"/>
    </source>
</evidence>
<evidence type="ECO:0000313" key="3">
    <source>
        <dbReference type="Proteomes" id="UP000799770"/>
    </source>
</evidence>
<dbReference type="PANTHER" id="PTHR37540">
    <property type="entry name" value="TRANSCRIPTION FACTOR (ACR-2), PUTATIVE-RELATED-RELATED"/>
    <property type="match status" value="1"/>
</dbReference>
<keyword evidence="3" id="KW-1185">Reference proteome</keyword>
<feature type="compositionally biased region" description="Low complexity" evidence="1">
    <location>
        <begin position="50"/>
        <end position="61"/>
    </location>
</feature>
<proteinExistence type="predicted"/>
<feature type="compositionally biased region" description="Basic and acidic residues" evidence="1">
    <location>
        <begin position="9"/>
        <end position="31"/>
    </location>
</feature>
<dbReference type="Pfam" id="PF11951">
    <property type="entry name" value="Fungal_trans_2"/>
    <property type="match status" value="1"/>
</dbReference>
<feature type="region of interest" description="Disordered" evidence="1">
    <location>
        <begin position="1"/>
        <end position="143"/>
    </location>
</feature>
<reference evidence="2" key="1">
    <citation type="journal article" date="2020" name="Stud. Mycol.">
        <title>101 Dothideomycetes genomes: a test case for predicting lifestyles and emergence of pathogens.</title>
        <authorList>
            <person name="Haridas S."/>
            <person name="Albert R."/>
            <person name="Binder M."/>
            <person name="Bloem J."/>
            <person name="Labutti K."/>
            <person name="Salamov A."/>
            <person name="Andreopoulos B."/>
            <person name="Baker S."/>
            <person name="Barry K."/>
            <person name="Bills G."/>
            <person name="Bluhm B."/>
            <person name="Cannon C."/>
            <person name="Castanera R."/>
            <person name="Culley D."/>
            <person name="Daum C."/>
            <person name="Ezra D."/>
            <person name="Gonzalez J."/>
            <person name="Henrissat B."/>
            <person name="Kuo A."/>
            <person name="Liang C."/>
            <person name="Lipzen A."/>
            <person name="Lutzoni F."/>
            <person name="Magnuson J."/>
            <person name="Mondo S."/>
            <person name="Nolan M."/>
            <person name="Ohm R."/>
            <person name="Pangilinan J."/>
            <person name="Park H.-J."/>
            <person name="Ramirez L."/>
            <person name="Alfaro M."/>
            <person name="Sun H."/>
            <person name="Tritt A."/>
            <person name="Yoshinaga Y."/>
            <person name="Zwiers L.-H."/>
            <person name="Turgeon B."/>
            <person name="Goodwin S."/>
            <person name="Spatafora J."/>
            <person name="Crous P."/>
            <person name="Grigoriev I."/>
        </authorList>
    </citation>
    <scope>NUCLEOTIDE SEQUENCE</scope>
    <source>
        <strain evidence="2">CBS 627.86</strain>
    </source>
</reference>
<feature type="compositionally biased region" description="Basic and acidic residues" evidence="1">
    <location>
        <begin position="82"/>
        <end position="106"/>
    </location>
</feature>
<dbReference type="PANTHER" id="PTHR37540:SF5">
    <property type="entry name" value="TRANSCRIPTION FACTOR DOMAIN-CONTAINING PROTEIN"/>
    <property type="match status" value="1"/>
</dbReference>
<dbReference type="EMBL" id="ML977311">
    <property type="protein sequence ID" value="KAF2122194.1"/>
    <property type="molecule type" value="Genomic_DNA"/>
</dbReference>